<dbReference type="GO" id="GO:0003677">
    <property type="term" value="F:DNA binding"/>
    <property type="evidence" value="ECO:0007669"/>
    <property type="project" value="InterPro"/>
</dbReference>
<feature type="region of interest" description="Disordered" evidence="1">
    <location>
        <begin position="92"/>
        <end position="171"/>
    </location>
</feature>
<dbReference type="Ensembl" id="ENSMMOT00000004493.1">
    <property type="protein sequence ID" value="ENSMMOP00000004415.1"/>
    <property type="gene ID" value="ENSMMOG00000003510.1"/>
</dbReference>
<proteinExistence type="predicted"/>
<evidence type="ECO:0000259" key="2">
    <source>
        <dbReference type="PROSITE" id="PS51504"/>
    </source>
</evidence>
<reference evidence="3" key="1">
    <citation type="submission" date="2025-08" db="UniProtKB">
        <authorList>
            <consortium name="Ensembl"/>
        </authorList>
    </citation>
    <scope>IDENTIFICATION</scope>
</reference>
<reference evidence="3" key="2">
    <citation type="submission" date="2025-09" db="UniProtKB">
        <authorList>
            <consortium name="Ensembl"/>
        </authorList>
    </citation>
    <scope>IDENTIFICATION</scope>
</reference>
<dbReference type="Proteomes" id="UP000261620">
    <property type="component" value="Unplaced"/>
</dbReference>
<feature type="domain" description="H15" evidence="2">
    <location>
        <begin position="27"/>
        <end position="95"/>
    </location>
</feature>
<evidence type="ECO:0000313" key="4">
    <source>
        <dbReference type="Proteomes" id="UP000261620"/>
    </source>
</evidence>
<sequence length="211" mass="23393">MIVDFRRSPPTPSPAQHPQQHSVAKKRSCSVSQLVLQAVSESGERSGVSLPVLHKALAATGYNAQKNKARVRAAIRSLVRKGTLVQSKGCFRMSMKGAKPKSKKRAKRATPKTKKRGAKRPTAAKKSRVTKKRAAAKKSLRKRRSAKRTPVRKAAKPRSKRAARKKKEKIKKSCTLFTKKTILNSAATRSPKIKNIQVPECTHLRKLLPPL</sequence>
<dbReference type="SMART" id="SM00526">
    <property type="entry name" value="H15"/>
    <property type="match status" value="1"/>
</dbReference>
<organism evidence="3 4">
    <name type="scientific">Mola mola</name>
    <name type="common">Ocean sunfish</name>
    <name type="synonym">Tetraodon mola</name>
    <dbReference type="NCBI Taxonomy" id="94237"/>
    <lineage>
        <taxon>Eukaryota</taxon>
        <taxon>Metazoa</taxon>
        <taxon>Chordata</taxon>
        <taxon>Craniata</taxon>
        <taxon>Vertebrata</taxon>
        <taxon>Euteleostomi</taxon>
        <taxon>Actinopterygii</taxon>
        <taxon>Neopterygii</taxon>
        <taxon>Teleostei</taxon>
        <taxon>Neoteleostei</taxon>
        <taxon>Acanthomorphata</taxon>
        <taxon>Eupercaria</taxon>
        <taxon>Tetraodontiformes</taxon>
        <taxon>Molidae</taxon>
        <taxon>Mola</taxon>
    </lineage>
</organism>
<protein>
    <recommendedName>
        <fullName evidence="2">H15 domain-containing protein</fullName>
    </recommendedName>
</protein>
<dbReference type="InterPro" id="IPR036390">
    <property type="entry name" value="WH_DNA-bd_sf"/>
</dbReference>
<name>A0A3Q4AJQ7_MOLML</name>
<dbReference type="PROSITE" id="PS51504">
    <property type="entry name" value="H15"/>
    <property type="match status" value="1"/>
</dbReference>
<keyword evidence="4" id="KW-1185">Reference proteome</keyword>
<feature type="compositionally biased region" description="Basic residues" evidence="1">
    <location>
        <begin position="98"/>
        <end position="171"/>
    </location>
</feature>
<dbReference type="GO" id="GO:0000786">
    <property type="term" value="C:nucleosome"/>
    <property type="evidence" value="ECO:0007669"/>
    <property type="project" value="InterPro"/>
</dbReference>
<dbReference type="InterPro" id="IPR036388">
    <property type="entry name" value="WH-like_DNA-bd_sf"/>
</dbReference>
<dbReference type="Gene3D" id="1.10.10.10">
    <property type="entry name" value="Winged helix-like DNA-binding domain superfamily/Winged helix DNA-binding domain"/>
    <property type="match status" value="1"/>
</dbReference>
<accession>A0A3Q4AJQ7</accession>
<dbReference type="SUPFAM" id="SSF46785">
    <property type="entry name" value="Winged helix' DNA-binding domain"/>
    <property type="match status" value="1"/>
</dbReference>
<dbReference type="STRING" id="94237.ENSMMOP00000004415"/>
<feature type="region of interest" description="Disordered" evidence="1">
    <location>
        <begin position="1"/>
        <end position="27"/>
    </location>
</feature>
<evidence type="ECO:0000256" key="1">
    <source>
        <dbReference type="SAM" id="MobiDB-lite"/>
    </source>
</evidence>
<dbReference type="GO" id="GO:0006334">
    <property type="term" value="P:nucleosome assembly"/>
    <property type="evidence" value="ECO:0007669"/>
    <property type="project" value="InterPro"/>
</dbReference>
<dbReference type="InterPro" id="IPR005818">
    <property type="entry name" value="Histone_H1/H5_H15"/>
</dbReference>
<evidence type="ECO:0000313" key="3">
    <source>
        <dbReference type="Ensembl" id="ENSMMOP00000004415.1"/>
    </source>
</evidence>
<dbReference type="AlphaFoldDB" id="A0A3Q4AJQ7"/>
<dbReference type="Pfam" id="PF00538">
    <property type="entry name" value="Linker_histone"/>
    <property type="match status" value="1"/>
</dbReference>